<dbReference type="InParanoid" id="A0A068TTX2"/>
<dbReference type="PANTHER" id="PTHR31052">
    <property type="entry name" value="COBRA-LIKE PROTEIN 7"/>
    <property type="match status" value="1"/>
</dbReference>
<keyword evidence="4" id="KW-0336">GPI-anchor</keyword>
<proteinExistence type="inferred from homology"/>
<reference evidence="12" key="1">
    <citation type="journal article" date="2014" name="Science">
        <title>The coffee genome provides insight into the convergent evolution of caffeine biosynthesis.</title>
        <authorList>
            <person name="Denoeud F."/>
            <person name="Carretero-Paulet L."/>
            <person name="Dereeper A."/>
            <person name="Droc G."/>
            <person name="Guyot R."/>
            <person name="Pietrella M."/>
            <person name="Zheng C."/>
            <person name="Alberti A."/>
            <person name="Anthony F."/>
            <person name="Aprea G."/>
            <person name="Aury J.M."/>
            <person name="Bento P."/>
            <person name="Bernard M."/>
            <person name="Bocs S."/>
            <person name="Campa C."/>
            <person name="Cenci A."/>
            <person name="Combes M.C."/>
            <person name="Crouzillat D."/>
            <person name="Da Silva C."/>
            <person name="Daddiego L."/>
            <person name="De Bellis F."/>
            <person name="Dussert S."/>
            <person name="Garsmeur O."/>
            <person name="Gayraud T."/>
            <person name="Guignon V."/>
            <person name="Jahn K."/>
            <person name="Jamilloux V."/>
            <person name="Joet T."/>
            <person name="Labadie K."/>
            <person name="Lan T."/>
            <person name="Leclercq J."/>
            <person name="Lepelley M."/>
            <person name="Leroy T."/>
            <person name="Li L.T."/>
            <person name="Librado P."/>
            <person name="Lopez L."/>
            <person name="Munoz A."/>
            <person name="Noel B."/>
            <person name="Pallavicini A."/>
            <person name="Perrotta G."/>
            <person name="Poncet V."/>
            <person name="Pot D."/>
            <person name="Priyono X."/>
            <person name="Rigoreau M."/>
            <person name="Rouard M."/>
            <person name="Rozas J."/>
            <person name="Tranchant-Dubreuil C."/>
            <person name="VanBuren R."/>
            <person name="Zhang Q."/>
            <person name="Andrade A.C."/>
            <person name="Argout X."/>
            <person name="Bertrand B."/>
            <person name="de Kochko A."/>
            <person name="Graziosi G."/>
            <person name="Henry R.J."/>
            <person name="Jayarama X."/>
            <person name="Ming R."/>
            <person name="Nagai C."/>
            <person name="Rounsley S."/>
            <person name="Sankoff D."/>
            <person name="Giuliano G."/>
            <person name="Albert V.A."/>
            <person name="Wincker P."/>
            <person name="Lashermes P."/>
        </authorList>
    </citation>
    <scope>NUCLEOTIDE SEQUENCE [LARGE SCALE GENOMIC DNA]</scope>
    <source>
        <strain evidence="12">cv. DH200-94</strain>
    </source>
</reference>
<evidence type="ECO:0000256" key="8">
    <source>
        <dbReference type="ARBA" id="ARBA00023288"/>
    </source>
</evidence>
<evidence type="ECO:0000256" key="4">
    <source>
        <dbReference type="ARBA" id="ARBA00022622"/>
    </source>
</evidence>
<dbReference type="EMBL" id="HG739088">
    <property type="protein sequence ID" value="CDO99720.1"/>
    <property type="molecule type" value="Genomic_DNA"/>
</dbReference>
<feature type="chain" id="PRO_5001657313" description="COBRA C-terminal domain-containing protein" evidence="9">
    <location>
        <begin position="24"/>
        <end position="652"/>
    </location>
</feature>
<keyword evidence="7" id="KW-0325">Glycoprotein</keyword>
<dbReference type="PhylomeDB" id="A0A068TTX2"/>
<evidence type="ECO:0000313" key="12">
    <source>
        <dbReference type="Proteomes" id="UP000295252"/>
    </source>
</evidence>
<dbReference type="GO" id="GO:0010215">
    <property type="term" value="P:cellulose microfibril organization"/>
    <property type="evidence" value="ECO:0007669"/>
    <property type="project" value="InterPro"/>
</dbReference>
<feature type="domain" description="COBRA C-terminal" evidence="10">
    <location>
        <begin position="417"/>
        <end position="626"/>
    </location>
</feature>
<name>A0A068TTX2_COFCA</name>
<dbReference type="PANTHER" id="PTHR31052:SF12">
    <property type="entry name" value="COBRA-LIKE PROTEIN 7"/>
    <property type="match status" value="1"/>
</dbReference>
<dbReference type="GO" id="GO:0005886">
    <property type="term" value="C:plasma membrane"/>
    <property type="evidence" value="ECO:0007669"/>
    <property type="project" value="UniProtKB-SubCell"/>
</dbReference>
<evidence type="ECO:0000256" key="7">
    <source>
        <dbReference type="ARBA" id="ARBA00023180"/>
    </source>
</evidence>
<dbReference type="Pfam" id="PF25079">
    <property type="entry name" value="COB_C"/>
    <property type="match status" value="1"/>
</dbReference>
<evidence type="ECO:0000256" key="3">
    <source>
        <dbReference type="ARBA" id="ARBA00022475"/>
    </source>
</evidence>
<protein>
    <recommendedName>
        <fullName evidence="10">COBRA C-terminal domain-containing protein</fullName>
    </recommendedName>
</protein>
<keyword evidence="5 9" id="KW-0732">Signal</keyword>
<keyword evidence="8" id="KW-0449">Lipoprotein</keyword>
<evidence type="ECO:0000259" key="10">
    <source>
        <dbReference type="Pfam" id="PF25079"/>
    </source>
</evidence>
<dbReference type="GO" id="GO:0098552">
    <property type="term" value="C:side of membrane"/>
    <property type="evidence" value="ECO:0007669"/>
    <property type="project" value="UniProtKB-KW"/>
</dbReference>
<accession>A0A068TTX2</accession>
<sequence length="652" mass="72700">MISNMPLLFSVLFCAFTIYVSKAQDFASQDNPSAVPPPEAENCNGIFLSYTFVSRTKEYPHLKNATAQPWAFKSTATILNAGMNVLKNWKMFVGFQNQEILVSASNAVLVGGDEFPAPVGNGTYLAGYPQTDLETSIDTAGDLTKIQAQIELSGTQFGIRPPGYPMPKTIKLVNHGFRCPAPIQRARTMHMCCAIDPKLEAKNLTTKYFPRQKGDLSISYDVIQAYQTNYLAQVTIENNNPLGRLDNWNLTWEWMRGEFIFTMRGAYTRKKDATDCIYGAAAQYYNDLDFSKVMSCEKSPIIGDLPPDRKTDQEIGNLPHCCRNGSLFPTIMNASNAISVFQMQVYKISPDLNRTALYPPQKWRILGELNPHYKCGRPLRVDDTEFPDPSGLQAVSTAVASWQIVCNITKPKNRESQCCASYSAYYYDSIIPCNTCACGCGSSEKCSKNAPALLLPPEALLVPFLNRTEKAVHWARLKKQHIPTPLPCGDNCGVSVNWHIATNYRTGWTARITLFNWKEITFKDWFVAVELKKAGSGFQNAYSFNGTLLEEVNNTIFMTGKPGLDYLMGETNGTHPETDPKIPGKQQSVISFTKKHLRGIDIVKGDGFPSRLLFNGEECTLPTNLPTADGRQYPADLVLIIWLTVMCILLTK</sequence>
<keyword evidence="6" id="KW-0472">Membrane</keyword>
<evidence type="ECO:0000256" key="2">
    <source>
        <dbReference type="ARBA" id="ARBA00005507"/>
    </source>
</evidence>
<dbReference type="AlphaFoldDB" id="A0A068TTX2"/>
<gene>
    <name evidence="11" type="ORF">GSCOC_T00029394001</name>
</gene>
<feature type="signal peptide" evidence="9">
    <location>
        <begin position="1"/>
        <end position="23"/>
    </location>
</feature>
<dbReference type="Pfam" id="PF04833">
    <property type="entry name" value="COBRA"/>
    <property type="match status" value="1"/>
</dbReference>
<evidence type="ECO:0000256" key="9">
    <source>
        <dbReference type="SAM" id="SignalP"/>
    </source>
</evidence>
<dbReference type="STRING" id="49390.A0A068TTX2"/>
<dbReference type="OMA" id="PTHKQSV"/>
<keyword evidence="3" id="KW-1003">Cell membrane</keyword>
<evidence type="ECO:0000256" key="5">
    <source>
        <dbReference type="ARBA" id="ARBA00022729"/>
    </source>
</evidence>
<comment type="similarity">
    <text evidence="2">Belongs to the COBRA family.</text>
</comment>
<evidence type="ECO:0000256" key="1">
    <source>
        <dbReference type="ARBA" id="ARBA00004609"/>
    </source>
</evidence>
<dbReference type="Proteomes" id="UP000295252">
    <property type="component" value="Chromosome IV"/>
</dbReference>
<organism evidence="11 12">
    <name type="scientific">Coffea canephora</name>
    <name type="common">Robusta coffee</name>
    <dbReference type="NCBI Taxonomy" id="49390"/>
    <lineage>
        <taxon>Eukaryota</taxon>
        <taxon>Viridiplantae</taxon>
        <taxon>Streptophyta</taxon>
        <taxon>Embryophyta</taxon>
        <taxon>Tracheophyta</taxon>
        <taxon>Spermatophyta</taxon>
        <taxon>Magnoliopsida</taxon>
        <taxon>eudicotyledons</taxon>
        <taxon>Gunneridae</taxon>
        <taxon>Pentapetalae</taxon>
        <taxon>asterids</taxon>
        <taxon>lamiids</taxon>
        <taxon>Gentianales</taxon>
        <taxon>Rubiaceae</taxon>
        <taxon>Ixoroideae</taxon>
        <taxon>Gardenieae complex</taxon>
        <taxon>Bertiereae - Coffeeae clade</taxon>
        <taxon>Coffeeae</taxon>
        <taxon>Coffea</taxon>
    </lineage>
</organism>
<dbReference type="InterPro" id="IPR006918">
    <property type="entry name" value="COBRA_pln"/>
</dbReference>
<keyword evidence="12" id="KW-1185">Reference proteome</keyword>
<dbReference type="InterPro" id="IPR056900">
    <property type="entry name" value="COB_C"/>
</dbReference>
<evidence type="ECO:0000256" key="6">
    <source>
        <dbReference type="ARBA" id="ARBA00023136"/>
    </source>
</evidence>
<dbReference type="Gramene" id="CDO99720">
    <property type="protein sequence ID" value="CDO99720"/>
    <property type="gene ID" value="GSCOC_T00029394001"/>
</dbReference>
<evidence type="ECO:0000313" key="11">
    <source>
        <dbReference type="EMBL" id="CDO99720.1"/>
    </source>
</evidence>
<comment type="subcellular location">
    <subcellularLocation>
        <location evidence="1">Cell membrane</location>
        <topology evidence="1">Lipid-anchor</topology>
        <topology evidence="1">GPI-anchor</topology>
    </subcellularLocation>
</comment>
<dbReference type="OrthoDB" id="2014623at2759"/>